<name>A0A0A9BLQ7_ARUDO</name>
<proteinExistence type="predicted"/>
<reference evidence="1" key="2">
    <citation type="journal article" date="2015" name="Data Brief">
        <title>Shoot transcriptome of the giant reed, Arundo donax.</title>
        <authorList>
            <person name="Barrero R.A."/>
            <person name="Guerrero F.D."/>
            <person name="Moolhuijzen P."/>
            <person name="Goolsby J.A."/>
            <person name="Tidwell J."/>
            <person name="Bellgard S.E."/>
            <person name="Bellgard M.I."/>
        </authorList>
    </citation>
    <scope>NUCLEOTIDE SEQUENCE</scope>
    <source>
        <tissue evidence="1">Shoot tissue taken approximately 20 cm above the soil surface</tissue>
    </source>
</reference>
<reference evidence="1" key="1">
    <citation type="submission" date="2014-09" db="EMBL/GenBank/DDBJ databases">
        <authorList>
            <person name="Magalhaes I.L.F."/>
            <person name="Oliveira U."/>
            <person name="Santos F.R."/>
            <person name="Vidigal T.H.D.A."/>
            <person name="Brescovit A.D."/>
            <person name="Santos A.J."/>
        </authorList>
    </citation>
    <scope>NUCLEOTIDE SEQUENCE</scope>
    <source>
        <tissue evidence="1">Shoot tissue taken approximately 20 cm above the soil surface</tissue>
    </source>
</reference>
<sequence length="37" mass="4403">MAYCDALLQYRNGFWNVRHVVTLTLNGFMGHYWLQSP</sequence>
<protein>
    <submittedName>
        <fullName evidence="1">Uncharacterized protein</fullName>
    </submittedName>
</protein>
<accession>A0A0A9BLQ7</accession>
<dbReference type="EMBL" id="GBRH01237703">
    <property type="protein sequence ID" value="JAD60192.1"/>
    <property type="molecule type" value="Transcribed_RNA"/>
</dbReference>
<evidence type="ECO:0000313" key="1">
    <source>
        <dbReference type="EMBL" id="JAD60192.1"/>
    </source>
</evidence>
<organism evidence="1">
    <name type="scientific">Arundo donax</name>
    <name type="common">Giant reed</name>
    <name type="synonym">Donax arundinaceus</name>
    <dbReference type="NCBI Taxonomy" id="35708"/>
    <lineage>
        <taxon>Eukaryota</taxon>
        <taxon>Viridiplantae</taxon>
        <taxon>Streptophyta</taxon>
        <taxon>Embryophyta</taxon>
        <taxon>Tracheophyta</taxon>
        <taxon>Spermatophyta</taxon>
        <taxon>Magnoliopsida</taxon>
        <taxon>Liliopsida</taxon>
        <taxon>Poales</taxon>
        <taxon>Poaceae</taxon>
        <taxon>PACMAD clade</taxon>
        <taxon>Arundinoideae</taxon>
        <taxon>Arundineae</taxon>
        <taxon>Arundo</taxon>
    </lineage>
</organism>
<dbReference type="AlphaFoldDB" id="A0A0A9BLQ7"/>